<dbReference type="EMBL" id="AP019309">
    <property type="protein sequence ID" value="BBH25834.1"/>
    <property type="molecule type" value="Genomic_DNA"/>
</dbReference>
<accession>A0A3G9JSM0</accession>
<dbReference type="Proteomes" id="UP000268059">
    <property type="component" value="Chromosome"/>
</dbReference>
<keyword evidence="3" id="KW-1185">Reference proteome</keyword>
<reference evidence="2 3" key="1">
    <citation type="submission" date="2018-11" db="EMBL/GenBank/DDBJ databases">
        <title>Novel Erysipelotrichaceae bacterium isolated from small intestine of a swine.</title>
        <authorList>
            <person name="Kim J.S."/>
            <person name="Choe H."/>
            <person name="Lee Y.R."/>
            <person name="Kim K.M."/>
            <person name="Park D.S."/>
        </authorList>
    </citation>
    <scope>NUCLEOTIDE SEQUENCE [LARGE SCALE GENOMIC DNA]</scope>
    <source>
        <strain evidence="2 3">SG0102</strain>
    </source>
</reference>
<gene>
    <name evidence="2" type="ORF">SG0102_07680</name>
</gene>
<dbReference type="KEGG" id="ebm:SG0102_07680"/>
<evidence type="ECO:0000259" key="1">
    <source>
        <dbReference type="Pfam" id="PF00239"/>
    </source>
</evidence>
<protein>
    <recommendedName>
        <fullName evidence="1">Resolvase/invertase-type recombinase catalytic domain-containing protein</fullName>
    </recommendedName>
</protein>
<feature type="domain" description="Resolvase/invertase-type recombinase catalytic" evidence="1">
    <location>
        <begin position="22"/>
        <end position="132"/>
    </location>
</feature>
<dbReference type="InParanoid" id="A0A3G9JSM0"/>
<evidence type="ECO:0000313" key="3">
    <source>
        <dbReference type="Proteomes" id="UP000268059"/>
    </source>
</evidence>
<dbReference type="Pfam" id="PF00239">
    <property type="entry name" value="Resolvase"/>
    <property type="match status" value="1"/>
</dbReference>
<sequence length="190" mass="22323">MRFGFITDFLMENSDHKKTLLMEEVGAENLYANNAGYEELLTKISDGDTLVLYQIHDLASDWKDFVTRWHRLYEMGVQFKVIVDDFFSTGEYATDDQEDIMIHIAEAGYEMNNFYLNQKKISGMKKAKANGVKFGRRKVKNPENFEKYYYLWKAKKLPIKEAAAAIGMNTSTFFRHCREYTEQLEMQNKN</sequence>
<dbReference type="Gene3D" id="3.40.50.1390">
    <property type="entry name" value="Resolvase, N-terminal catalytic domain"/>
    <property type="match status" value="1"/>
</dbReference>
<dbReference type="OrthoDB" id="9797501at2"/>
<evidence type="ECO:0000313" key="2">
    <source>
        <dbReference type="EMBL" id="BBH25834.1"/>
    </source>
</evidence>
<dbReference type="InterPro" id="IPR006119">
    <property type="entry name" value="Resolv_N"/>
</dbReference>
<dbReference type="AlphaFoldDB" id="A0A3G9JSM0"/>
<name>A0A3G9JSM0_9FIRM</name>
<organism evidence="2 3">
    <name type="scientific">Intestinibaculum porci</name>
    <dbReference type="NCBI Taxonomy" id="2487118"/>
    <lineage>
        <taxon>Bacteria</taxon>
        <taxon>Bacillati</taxon>
        <taxon>Bacillota</taxon>
        <taxon>Erysipelotrichia</taxon>
        <taxon>Erysipelotrichales</taxon>
        <taxon>Erysipelotrichaceae</taxon>
        <taxon>Intestinibaculum</taxon>
    </lineage>
</organism>
<dbReference type="RefSeq" id="WP_157982966.1">
    <property type="nucleotide sequence ID" value="NZ_AP019309.1"/>
</dbReference>
<dbReference type="GO" id="GO:0000150">
    <property type="term" value="F:DNA strand exchange activity"/>
    <property type="evidence" value="ECO:0007669"/>
    <property type="project" value="InterPro"/>
</dbReference>
<dbReference type="GO" id="GO:0003677">
    <property type="term" value="F:DNA binding"/>
    <property type="evidence" value="ECO:0007669"/>
    <property type="project" value="InterPro"/>
</dbReference>
<proteinExistence type="predicted"/>
<dbReference type="InterPro" id="IPR036162">
    <property type="entry name" value="Resolvase-like_N_sf"/>
</dbReference>
<dbReference type="SUPFAM" id="SSF53041">
    <property type="entry name" value="Resolvase-like"/>
    <property type="match status" value="1"/>
</dbReference>